<sequence>MIRRYLARRKHRLAIRAAFGLWYSLDKRWPILCSLRDEKYPGQQKPMAEWRWLFFRALCDAAVAAAVDVPAHVQAGARCRSQGPGDHDDRRQNMVSKIKEARAALEALLRSLTGTQAEVTECADAYALQAHVDACIKHNWSDLPANRELTVSQAEKIMRKCG</sequence>
<proteinExistence type="predicted"/>
<dbReference type="AlphaFoldDB" id="A0A0F9CIX7"/>
<accession>A0A0F9CIX7</accession>
<name>A0A0F9CIX7_9ZZZZ</name>
<evidence type="ECO:0000256" key="1">
    <source>
        <dbReference type="SAM" id="Coils"/>
    </source>
</evidence>
<keyword evidence="1" id="KW-0175">Coiled coil</keyword>
<organism evidence="2">
    <name type="scientific">marine sediment metagenome</name>
    <dbReference type="NCBI Taxonomy" id="412755"/>
    <lineage>
        <taxon>unclassified sequences</taxon>
        <taxon>metagenomes</taxon>
        <taxon>ecological metagenomes</taxon>
    </lineage>
</organism>
<protein>
    <submittedName>
        <fullName evidence="2">Uncharacterized protein</fullName>
    </submittedName>
</protein>
<gene>
    <name evidence="2" type="ORF">LCGC14_2395720</name>
</gene>
<feature type="non-terminal residue" evidence="2">
    <location>
        <position position="162"/>
    </location>
</feature>
<dbReference type="EMBL" id="LAZR01035853">
    <property type="protein sequence ID" value="KKL26392.1"/>
    <property type="molecule type" value="Genomic_DNA"/>
</dbReference>
<feature type="coiled-coil region" evidence="1">
    <location>
        <begin position="91"/>
        <end position="118"/>
    </location>
</feature>
<reference evidence="2" key="1">
    <citation type="journal article" date="2015" name="Nature">
        <title>Complex archaea that bridge the gap between prokaryotes and eukaryotes.</title>
        <authorList>
            <person name="Spang A."/>
            <person name="Saw J.H."/>
            <person name="Jorgensen S.L."/>
            <person name="Zaremba-Niedzwiedzka K."/>
            <person name="Martijn J."/>
            <person name="Lind A.E."/>
            <person name="van Eijk R."/>
            <person name="Schleper C."/>
            <person name="Guy L."/>
            <person name="Ettema T.J."/>
        </authorList>
    </citation>
    <scope>NUCLEOTIDE SEQUENCE</scope>
</reference>
<comment type="caution">
    <text evidence="2">The sequence shown here is derived from an EMBL/GenBank/DDBJ whole genome shotgun (WGS) entry which is preliminary data.</text>
</comment>
<evidence type="ECO:0000313" key="2">
    <source>
        <dbReference type="EMBL" id="KKL26392.1"/>
    </source>
</evidence>